<dbReference type="NCBIfam" id="NF008473">
    <property type="entry name" value="PRK11370.1"/>
    <property type="match status" value="1"/>
</dbReference>
<evidence type="ECO:0000313" key="3">
    <source>
        <dbReference type="EMBL" id="BBP45948.1"/>
    </source>
</evidence>
<reference evidence="4" key="1">
    <citation type="submission" date="2019-11" db="EMBL/GenBank/DDBJ databases">
        <title>Isolation and characterization of two novel species in the genus Thiomicrorhabdus.</title>
        <authorList>
            <person name="Mochizuki J."/>
            <person name="Kojima H."/>
            <person name="Fukui M."/>
        </authorList>
    </citation>
    <scope>NUCLEOTIDE SEQUENCE [LARGE SCALE GENOMIC DNA]</scope>
    <source>
        <strain evidence="4">aks77</strain>
    </source>
</reference>
<accession>A0A6F8PVB5</accession>
<keyword evidence="4" id="KW-1185">Reference proteome</keyword>
<evidence type="ECO:0000256" key="1">
    <source>
        <dbReference type="ARBA" id="ARBA00007689"/>
    </source>
</evidence>
<gene>
    <name evidence="3" type="ORF">THMIRHAS_13210</name>
</gene>
<protein>
    <recommendedName>
        <fullName evidence="2">YCII-related domain-containing protein</fullName>
    </recommendedName>
</protein>
<dbReference type="AlphaFoldDB" id="A0A6F8PVB5"/>
<name>A0A6F8PVB5_9GAMM</name>
<feature type="domain" description="YCII-related" evidence="2">
    <location>
        <begin position="3"/>
        <end position="97"/>
    </location>
</feature>
<organism evidence="3 4">
    <name type="scientific">Thiosulfatimonas sediminis</name>
    <dbReference type="NCBI Taxonomy" id="2675054"/>
    <lineage>
        <taxon>Bacteria</taxon>
        <taxon>Pseudomonadati</taxon>
        <taxon>Pseudomonadota</taxon>
        <taxon>Gammaproteobacteria</taxon>
        <taxon>Thiotrichales</taxon>
        <taxon>Piscirickettsiaceae</taxon>
        <taxon>Thiosulfatimonas</taxon>
    </lineage>
</organism>
<dbReference type="SUPFAM" id="SSF54909">
    <property type="entry name" value="Dimeric alpha+beta barrel"/>
    <property type="match status" value="1"/>
</dbReference>
<dbReference type="InterPro" id="IPR011008">
    <property type="entry name" value="Dimeric_a/b-barrel"/>
</dbReference>
<comment type="similarity">
    <text evidence="1">Belongs to the YciI family.</text>
</comment>
<dbReference type="PANTHER" id="PTHR33606">
    <property type="entry name" value="PROTEIN YCII"/>
    <property type="match status" value="1"/>
</dbReference>
<sequence>MSMWYSIVGYDVPNSLPLRIQVRAEHIARIKSLDKNGYLLVAGPNPAIDSLDPGDAGMTGSIIIARFKSLQDAEQWAADDPYVAAGVYERVEVKPFKQVLPAPKTPS</sequence>
<dbReference type="Proteomes" id="UP000501726">
    <property type="component" value="Chromosome"/>
</dbReference>
<dbReference type="EMBL" id="AP021889">
    <property type="protein sequence ID" value="BBP45948.1"/>
    <property type="molecule type" value="Genomic_DNA"/>
</dbReference>
<dbReference type="InterPro" id="IPR005545">
    <property type="entry name" value="YCII"/>
</dbReference>
<dbReference type="Pfam" id="PF03795">
    <property type="entry name" value="YCII"/>
    <property type="match status" value="1"/>
</dbReference>
<dbReference type="InterPro" id="IPR051807">
    <property type="entry name" value="Sec-metab_biosynth-assoc"/>
</dbReference>
<dbReference type="PANTHER" id="PTHR33606:SF3">
    <property type="entry name" value="PROTEIN YCII"/>
    <property type="match status" value="1"/>
</dbReference>
<dbReference type="KEGG" id="tse:THMIRHAS_13210"/>
<evidence type="ECO:0000259" key="2">
    <source>
        <dbReference type="Pfam" id="PF03795"/>
    </source>
</evidence>
<proteinExistence type="inferred from homology"/>
<dbReference type="Gene3D" id="3.30.70.1060">
    <property type="entry name" value="Dimeric alpha+beta barrel"/>
    <property type="match status" value="1"/>
</dbReference>
<evidence type="ECO:0000313" key="4">
    <source>
        <dbReference type="Proteomes" id="UP000501726"/>
    </source>
</evidence>